<evidence type="ECO:0000256" key="11">
    <source>
        <dbReference type="SAM" id="SignalP"/>
    </source>
</evidence>
<evidence type="ECO:0000256" key="1">
    <source>
        <dbReference type="ARBA" id="ARBA00001784"/>
    </source>
</evidence>
<dbReference type="GO" id="GO:0045151">
    <property type="term" value="P:acetoin biosynthetic process"/>
    <property type="evidence" value="ECO:0007669"/>
    <property type="project" value="UniProtKB-UniRule"/>
</dbReference>
<feature type="chain" id="PRO_5011475953" description="Alpha-acetolactate decarboxylase" evidence="11">
    <location>
        <begin position="27"/>
        <end position="270"/>
    </location>
</feature>
<keyword evidence="8 9" id="KW-0456">Lyase</keyword>
<evidence type="ECO:0000256" key="8">
    <source>
        <dbReference type="ARBA" id="ARBA00023239"/>
    </source>
</evidence>
<comment type="catalytic activity">
    <reaction evidence="1 9">
        <text>(2S)-2-acetolactate + H(+) = (R)-acetoin + CO2</text>
        <dbReference type="Rhea" id="RHEA:21580"/>
        <dbReference type="ChEBI" id="CHEBI:15378"/>
        <dbReference type="ChEBI" id="CHEBI:15686"/>
        <dbReference type="ChEBI" id="CHEBI:16526"/>
        <dbReference type="ChEBI" id="CHEBI:58476"/>
        <dbReference type="EC" id="4.1.1.5"/>
    </reaction>
</comment>
<feature type="signal peptide" evidence="11">
    <location>
        <begin position="1"/>
        <end position="26"/>
    </location>
</feature>
<dbReference type="PIRSF" id="PIRSF001332">
    <property type="entry name" value="Acetolac_decarb"/>
    <property type="match status" value="1"/>
</dbReference>
<dbReference type="UniPathway" id="UPA00626">
    <property type="reaction ID" value="UER00678"/>
</dbReference>
<name>A0A1I3RRG7_9PLAN</name>
<accession>A0A1I3RRG7</accession>
<keyword evidence="11" id="KW-0732">Signal</keyword>
<dbReference type="EMBL" id="FOQD01000021">
    <property type="protein sequence ID" value="SFJ47881.1"/>
    <property type="molecule type" value="Genomic_DNA"/>
</dbReference>
<dbReference type="AlphaFoldDB" id="A0A1I3RRG7"/>
<dbReference type="RefSeq" id="WP_092056145.1">
    <property type="nucleotide sequence ID" value="NZ_FOQD01000021.1"/>
</dbReference>
<keyword evidence="13" id="KW-1185">Reference proteome</keyword>
<feature type="compositionally biased region" description="Basic and acidic residues" evidence="10">
    <location>
        <begin position="250"/>
        <end position="270"/>
    </location>
</feature>
<keyword evidence="7 9" id="KW-0005">Acetoin biosynthesis</keyword>
<dbReference type="PANTHER" id="PTHR35524:SF1">
    <property type="entry name" value="ALPHA-ACETOLACTATE DECARBOXYLASE"/>
    <property type="match status" value="1"/>
</dbReference>
<dbReference type="PANTHER" id="PTHR35524">
    <property type="entry name" value="ALPHA-ACETOLACTATE DECARBOXYLASE"/>
    <property type="match status" value="1"/>
</dbReference>
<evidence type="ECO:0000313" key="12">
    <source>
        <dbReference type="EMBL" id="SFJ47881.1"/>
    </source>
</evidence>
<dbReference type="CDD" id="cd17299">
    <property type="entry name" value="acetolactate_decarboxylase"/>
    <property type="match status" value="1"/>
</dbReference>
<dbReference type="GO" id="GO:0047605">
    <property type="term" value="F:acetolactate decarboxylase activity"/>
    <property type="evidence" value="ECO:0007669"/>
    <property type="project" value="UniProtKB-UniRule"/>
</dbReference>
<evidence type="ECO:0000256" key="5">
    <source>
        <dbReference type="ARBA" id="ARBA00020164"/>
    </source>
</evidence>
<comment type="pathway">
    <text evidence="2 9">Polyol metabolism; (R,R)-butane-2,3-diol biosynthesis; (R,R)-butane-2,3-diol from pyruvate: step 2/3.</text>
</comment>
<protein>
    <recommendedName>
        <fullName evidence="5 9">Alpha-acetolactate decarboxylase</fullName>
        <ecNumber evidence="4 9">4.1.1.5</ecNumber>
    </recommendedName>
</protein>
<comment type="similarity">
    <text evidence="3 9">Belongs to the alpha-acetolactate decarboxylase family.</text>
</comment>
<dbReference type="OrthoDB" id="8612680at2"/>
<evidence type="ECO:0000256" key="7">
    <source>
        <dbReference type="ARBA" id="ARBA00023061"/>
    </source>
</evidence>
<dbReference type="Proteomes" id="UP000199518">
    <property type="component" value="Unassembled WGS sequence"/>
</dbReference>
<dbReference type="InterPro" id="IPR005128">
    <property type="entry name" value="Acetolactate_a_deCO2ase"/>
</dbReference>
<evidence type="ECO:0000256" key="4">
    <source>
        <dbReference type="ARBA" id="ARBA00013204"/>
    </source>
</evidence>
<evidence type="ECO:0000256" key="9">
    <source>
        <dbReference type="PIRNR" id="PIRNR001332"/>
    </source>
</evidence>
<evidence type="ECO:0000313" key="13">
    <source>
        <dbReference type="Proteomes" id="UP000199518"/>
    </source>
</evidence>
<organism evidence="12 13">
    <name type="scientific">Planctomicrobium piriforme</name>
    <dbReference type="NCBI Taxonomy" id="1576369"/>
    <lineage>
        <taxon>Bacteria</taxon>
        <taxon>Pseudomonadati</taxon>
        <taxon>Planctomycetota</taxon>
        <taxon>Planctomycetia</taxon>
        <taxon>Planctomycetales</taxon>
        <taxon>Planctomycetaceae</taxon>
        <taxon>Planctomicrobium</taxon>
    </lineage>
</organism>
<evidence type="ECO:0000256" key="10">
    <source>
        <dbReference type="SAM" id="MobiDB-lite"/>
    </source>
</evidence>
<keyword evidence="6 9" id="KW-0210">Decarboxylase</keyword>
<sequence length="270" mass="29458">MSLMMDRLLPLALLTCTLVNSGPANAAEPDPDQIAQVSVINALMLGQFDGTLPLGELLKLGDFGLGTFDHLDGELIALDGKIYQARSDGTVHECGPEMTTPFAVVTPFNRDVTVPCPPVGSLEQLEQVLATLLPQENVFVAIRVDAKFASISLRAVGRQEPPYRPLTEVVAHQSEWTRENLNGTLVGIRCPKWVTGISVPGYHWHFLSADHKVGGHVFDCRIESGTISFDRCKTWVVKLNDSLGAGGKDLSQDLSKELNKVERQRGTTEK</sequence>
<dbReference type="STRING" id="1576369.SAMN05421753_12169"/>
<dbReference type="NCBIfam" id="TIGR01252">
    <property type="entry name" value="acetolac_decarb"/>
    <property type="match status" value="1"/>
</dbReference>
<gene>
    <name evidence="12" type="ORF">SAMN05421753_12169</name>
</gene>
<dbReference type="Gene3D" id="3.30.1330.80">
    <property type="entry name" value="Hypothetical protein, similar to alpha- acetolactate decarboxylase, domain 2"/>
    <property type="match status" value="2"/>
</dbReference>
<reference evidence="13" key="1">
    <citation type="submission" date="2016-10" db="EMBL/GenBank/DDBJ databases">
        <authorList>
            <person name="Varghese N."/>
            <person name="Submissions S."/>
        </authorList>
    </citation>
    <scope>NUCLEOTIDE SEQUENCE [LARGE SCALE GENOMIC DNA]</scope>
    <source>
        <strain evidence="13">DSM 26348</strain>
    </source>
</reference>
<dbReference type="Pfam" id="PF03306">
    <property type="entry name" value="AAL_decarboxy"/>
    <property type="match status" value="1"/>
</dbReference>
<evidence type="ECO:0000256" key="6">
    <source>
        <dbReference type="ARBA" id="ARBA00022793"/>
    </source>
</evidence>
<proteinExistence type="inferred from homology"/>
<evidence type="ECO:0000256" key="2">
    <source>
        <dbReference type="ARBA" id="ARBA00005170"/>
    </source>
</evidence>
<feature type="region of interest" description="Disordered" evidence="10">
    <location>
        <begin position="248"/>
        <end position="270"/>
    </location>
</feature>
<dbReference type="SUPFAM" id="SSF117856">
    <property type="entry name" value="AF0104/ALDC/Ptd012-like"/>
    <property type="match status" value="1"/>
</dbReference>
<evidence type="ECO:0000256" key="3">
    <source>
        <dbReference type="ARBA" id="ARBA00007106"/>
    </source>
</evidence>
<dbReference type="EC" id="4.1.1.5" evidence="4 9"/>